<dbReference type="SUPFAM" id="SSF53335">
    <property type="entry name" value="S-adenosyl-L-methionine-dependent methyltransferases"/>
    <property type="match status" value="1"/>
</dbReference>
<dbReference type="EMBL" id="BSTK01000004">
    <property type="protein sequence ID" value="GLY85095.1"/>
    <property type="molecule type" value="Genomic_DNA"/>
</dbReference>
<dbReference type="Gene3D" id="3.40.50.150">
    <property type="entry name" value="Vaccinia Virus protein VP39"/>
    <property type="match status" value="1"/>
</dbReference>
<evidence type="ECO:0000313" key="2">
    <source>
        <dbReference type="Proteomes" id="UP001165074"/>
    </source>
</evidence>
<sequence>MPTEKTRTDSPATEAYDHGFFEGLGEGTRSSAQAVVPFLMDLLSPASVLDIGCGTGTWLAEFRRAGAAHVRGIDGPWVAPDQLEIPAGDFERVDLTALGPLEGRYDLAVCLEVAEHLPERAGQEVVAALTSSAPVVVFSAAIPGQGGIGHVNERWPDHWRAAFDAHGFALFDVVRPRVWEDERVEPWYAQNALVFADRSADPSLLARLRSAARPDFPLRVVHPRTFETAQRYLRRALRTLDADQLPDHLREWIG</sequence>
<evidence type="ECO:0000313" key="1">
    <source>
        <dbReference type="EMBL" id="GLY85095.1"/>
    </source>
</evidence>
<dbReference type="AlphaFoldDB" id="A0A9W6RZI5"/>
<protein>
    <recommendedName>
        <fullName evidence="3">Class I SAM-dependent methyltransferase</fullName>
    </recommendedName>
</protein>
<dbReference type="RefSeq" id="WP_285571665.1">
    <property type="nucleotide sequence ID" value="NZ_BSTK01000004.1"/>
</dbReference>
<accession>A0A9W6RZI5</accession>
<dbReference type="CDD" id="cd02440">
    <property type="entry name" value="AdoMet_MTases"/>
    <property type="match status" value="1"/>
</dbReference>
<evidence type="ECO:0008006" key="3">
    <source>
        <dbReference type="Google" id="ProtNLM"/>
    </source>
</evidence>
<dbReference type="InterPro" id="IPR029063">
    <property type="entry name" value="SAM-dependent_MTases_sf"/>
</dbReference>
<dbReference type="Proteomes" id="UP001165074">
    <property type="component" value="Unassembled WGS sequence"/>
</dbReference>
<gene>
    <name evidence="1" type="ORF">Airi02_030240</name>
</gene>
<dbReference type="Pfam" id="PF13489">
    <property type="entry name" value="Methyltransf_23"/>
    <property type="match status" value="1"/>
</dbReference>
<name>A0A9W6RZI5_9ACTN</name>
<proteinExistence type="predicted"/>
<organism evidence="1 2">
    <name type="scientific">Actinoallomurus iriomotensis</name>
    <dbReference type="NCBI Taxonomy" id="478107"/>
    <lineage>
        <taxon>Bacteria</taxon>
        <taxon>Bacillati</taxon>
        <taxon>Actinomycetota</taxon>
        <taxon>Actinomycetes</taxon>
        <taxon>Streptosporangiales</taxon>
        <taxon>Thermomonosporaceae</taxon>
        <taxon>Actinoallomurus</taxon>
    </lineage>
</organism>
<reference evidence="1" key="1">
    <citation type="submission" date="2023-03" db="EMBL/GenBank/DDBJ databases">
        <title>Actinoallomurus iriomotensis NBRC 103684.</title>
        <authorList>
            <person name="Ichikawa N."/>
            <person name="Sato H."/>
            <person name="Tonouchi N."/>
        </authorList>
    </citation>
    <scope>NUCLEOTIDE SEQUENCE</scope>
    <source>
        <strain evidence="1">NBRC 103684</strain>
    </source>
</reference>
<comment type="caution">
    <text evidence="1">The sequence shown here is derived from an EMBL/GenBank/DDBJ whole genome shotgun (WGS) entry which is preliminary data.</text>
</comment>
<keyword evidence="2" id="KW-1185">Reference proteome</keyword>